<evidence type="ECO:0000259" key="2">
    <source>
        <dbReference type="SMART" id="SM01017"/>
    </source>
</evidence>
<dbReference type="PANTHER" id="PTHR11188:SF17">
    <property type="entry name" value="FI21816P1"/>
    <property type="match status" value="1"/>
</dbReference>
<evidence type="ECO:0000313" key="4">
    <source>
        <dbReference type="Proteomes" id="UP000242525"/>
    </source>
</evidence>
<feature type="region of interest" description="Disordered" evidence="1">
    <location>
        <begin position="481"/>
        <end position="522"/>
    </location>
</feature>
<name>A0A0J9X478_GEOCN</name>
<gene>
    <name evidence="3" type="ORF">BN980_GECA02s07314g</name>
</gene>
<accession>A0A0J9X478</accession>
<keyword evidence="3" id="KW-0436">Ligase</keyword>
<dbReference type="InterPro" id="IPR014756">
    <property type="entry name" value="Ig_E-set"/>
</dbReference>
<evidence type="ECO:0000256" key="1">
    <source>
        <dbReference type="SAM" id="MobiDB-lite"/>
    </source>
</evidence>
<dbReference type="PANTHER" id="PTHR11188">
    <property type="entry name" value="ARRESTIN DOMAIN CONTAINING PROTEIN"/>
    <property type="match status" value="1"/>
</dbReference>
<dbReference type="InterPro" id="IPR014752">
    <property type="entry name" value="Arrestin-like_C"/>
</dbReference>
<comment type="caution">
    <text evidence="3">The sequence shown here is derived from an EMBL/GenBank/DDBJ whole genome shotgun (WGS) entry which is preliminary data.</text>
</comment>
<protein>
    <submittedName>
        <fullName evidence="3">Similar to Saccharomyces cerevisiae YFR022W ROG3 Protein that binds the ubiquitin ligase Rsp5p via its 2 PY motifs</fullName>
    </submittedName>
</protein>
<dbReference type="Gene3D" id="2.60.40.640">
    <property type="match status" value="1"/>
</dbReference>
<feature type="region of interest" description="Disordered" evidence="1">
    <location>
        <begin position="378"/>
        <end position="400"/>
    </location>
</feature>
<dbReference type="Proteomes" id="UP000242525">
    <property type="component" value="Unassembled WGS sequence"/>
</dbReference>
<dbReference type="AlphaFoldDB" id="A0A0J9X478"/>
<dbReference type="Pfam" id="PF00339">
    <property type="entry name" value="Arrestin_N"/>
    <property type="match status" value="1"/>
</dbReference>
<feature type="compositionally biased region" description="Polar residues" evidence="1">
    <location>
        <begin position="481"/>
        <end position="490"/>
    </location>
</feature>
<dbReference type="Pfam" id="PF02752">
    <property type="entry name" value="Arrestin_C"/>
    <property type="match status" value="1"/>
</dbReference>
<dbReference type="GO" id="GO:0070086">
    <property type="term" value="P:ubiquitin-dependent endocytosis"/>
    <property type="evidence" value="ECO:0007669"/>
    <property type="project" value="TreeGrafter"/>
</dbReference>
<dbReference type="SUPFAM" id="SSF81296">
    <property type="entry name" value="E set domains"/>
    <property type="match status" value="1"/>
</dbReference>
<dbReference type="STRING" id="1173061.A0A0J9X478"/>
<feature type="domain" description="Arrestin C-terminal-like" evidence="2">
    <location>
        <begin position="201"/>
        <end position="342"/>
    </location>
</feature>
<evidence type="ECO:0000313" key="3">
    <source>
        <dbReference type="EMBL" id="CDO52203.1"/>
    </source>
</evidence>
<reference evidence="3" key="1">
    <citation type="submission" date="2014-03" db="EMBL/GenBank/DDBJ databases">
        <authorList>
            <person name="Casaregola S."/>
        </authorList>
    </citation>
    <scope>NUCLEOTIDE SEQUENCE [LARGE SCALE GENOMIC DNA]</scope>
    <source>
        <strain evidence="3">CLIB 918</strain>
    </source>
</reference>
<dbReference type="GO" id="GO:0016874">
    <property type="term" value="F:ligase activity"/>
    <property type="evidence" value="ECO:0007669"/>
    <property type="project" value="UniProtKB-KW"/>
</dbReference>
<sequence length="740" mass="79215">MPLLSRSSNQPPFGSNSPFSLFDIRVNSTERDVLMVQGSPNHAASVFLHGTVVFSLSEPISVKRISLRLYGTLRMNWYDPMLTLKTGSNKSVRLNKVVYEHEWPNLELNSKAAGAHTPTTSGSHTLPVGNHEFPFEVIIPGSIDESVEGLDGAQVIYKLVAKVERGRFANNIVAKKHLRVIRTLGTDALELSQTMTVANTWPNKVDYSISVPTKAIAIGSRSQVSFSFTPLLKGLTLGKTRIQIIEYKILSNGAGSTTTSEKSVAEATIHPNSSAFEDLDTWQFDHLFNVPSSLAKCTQDCKIGKYITVSHKFRFSVSLKNPDGHVSELRATLPISLYISPHVTISSLHHDNTDTISCQLNGTSGANGEDLLFTTAQQSHSNNASGTTTPVNPNASINAPPSYSDHIYDTLWRHVPAPHLDTPLESGANTPGLRSRRNSNDFHLQPHGGSSGFGATERSHLLSNLYALQERQNREEMQGNINSVLGSDTPSGGHVNGHHTPGTATPVGPHPLPSSPNGTAANIQLPDVQHLSTYTSPITSPGQRTPTEELDFAELCKVPSYHTAVLCEAGGSSLADCTPSYPNHSSCSTVGRAATAPGSMSHSTAPSIIGNGTSISNSNRSSSFSTMHQKHKSRNSSSIKNLVGMATSLSVSSGHGSSGPASPTRASPPRDEHFSFFSRTSSKTQISHLSDSLSGSAGNNTSTSLPVSSAGTPPRLSGASRNYSSRSLLDEATKLLHFHK</sequence>
<organism evidence="3 4">
    <name type="scientific">Geotrichum candidum</name>
    <name type="common">Oospora lactis</name>
    <name type="synonym">Dipodascus geotrichum</name>
    <dbReference type="NCBI Taxonomy" id="1173061"/>
    <lineage>
        <taxon>Eukaryota</taxon>
        <taxon>Fungi</taxon>
        <taxon>Dikarya</taxon>
        <taxon>Ascomycota</taxon>
        <taxon>Saccharomycotina</taxon>
        <taxon>Dipodascomycetes</taxon>
        <taxon>Dipodascales</taxon>
        <taxon>Dipodascaceae</taxon>
        <taxon>Geotrichum</taxon>
    </lineage>
</organism>
<feature type="compositionally biased region" description="Low complexity" evidence="1">
    <location>
        <begin position="648"/>
        <end position="662"/>
    </location>
</feature>
<dbReference type="SMART" id="SM01017">
    <property type="entry name" value="Arrestin_C"/>
    <property type="match status" value="1"/>
</dbReference>
<keyword evidence="4" id="KW-1185">Reference proteome</keyword>
<feature type="compositionally biased region" description="Low complexity" evidence="1">
    <location>
        <begin position="607"/>
        <end position="626"/>
    </location>
</feature>
<proteinExistence type="predicted"/>
<dbReference type="OrthoDB" id="2333384at2759"/>
<dbReference type="InterPro" id="IPR011021">
    <property type="entry name" value="Arrestin-like_N"/>
</dbReference>
<dbReference type="InterPro" id="IPR050357">
    <property type="entry name" value="Arrestin_domain-protein"/>
</dbReference>
<dbReference type="GO" id="GO:0005829">
    <property type="term" value="C:cytosol"/>
    <property type="evidence" value="ECO:0007669"/>
    <property type="project" value="TreeGrafter"/>
</dbReference>
<feature type="region of interest" description="Disordered" evidence="1">
    <location>
        <begin position="585"/>
        <end position="723"/>
    </location>
</feature>
<dbReference type="GO" id="GO:0005886">
    <property type="term" value="C:plasma membrane"/>
    <property type="evidence" value="ECO:0007669"/>
    <property type="project" value="TreeGrafter"/>
</dbReference>
<dbReference type="GO" id="GO:0030674">
    <property type="term" value="F:protein-macromolecule adaptor activity"/>
    <property type="evidence" value="ECO:0007669"/>
    <property type="project" value="TreeGrafter"/>
</dbReference>
<dbReference type="EMBL" id="CCBN010000002">
    <property type="protein sequence ID" value="CDO52203.1"/>
    <property type="molecule type" value="Genomic_DNA"/>
</dbReference>
<feature type="region of interest" description="Disordered" evidence="1">
    <location>
        <begin position="422"/>
        <end position="456"/>
    </location>
</feature>
<dbReference type="InterPro" id="IPR011022">
    <property type="entry name" value="Arrestin_C-like"/>
</dbReference>
<feature type="compositionally biased region" description="Polar residues" evidence="1">
    <location>
        <begin position="677"/>
        <end position="711"/>
    </location>
</feature>
<dbReference type="GO" id="GO:0031625">
    <property type="term" value="F:ubiquitin protein ligase binding"/>
    <property type="evidence" value="ECO:0007669"/>
    <property type="project" value="TreeGrafter"/>
</dbReference>